<evidence type="ECO:0000256" key="3">
    <source>
        <dbReference type="ARBA" id="ARBA00010286"/>
    </source>
</evidence>
<evidence type="ECO:0000256" key="4">
    <source>
        <dbReference type="ARBA" id="ARBA00022723"/>
    </source>
</evidence>
<comment type="cofactor">
    <cofactor evidence="1">
        <name>Zn(2+)</name>
        <dbReference type="ChEBI" id="CHEBI:29105"/>
    </cofactor>
</comment>
<dbReference type="PROSITE" id="PS00483">
    <property type="entry name" value="DIHYDROOROTASE_2"/>
    <property type="match status" value="1"/>
</dbReference>
<dbReference type="SUPFAM" id="SSF51338">
    <property type="entry name" value="Composite domain of metallo-dependent hydrolases"/>
    <property type="match status" value="1"/>
</dbReference>
<dbReference type="InterPro" id="IPR002195">
    <property type="entry name" value="Dihydroorotase_CS"/>
</dbReference>
<evidence type="ECO:0000313" key="7">
    <source>
        <dbReference type="EMBL" id="WCL53788.1"/>
    </source>
</evidence>
<dbReference type="InterPro" id="IPR006680">
    <property type="entry name" value="Amidohydro-rel"/>
</dbReference>
<dbReference type="CDD" id="cd01318">
    <property type="entry name" value="DHOase_IIb"/>
    <property type="match status" value="1"/>
</dbReference>
<dbReference type="Pfam" id="PF01979">
    <property type="entry name" value="Amidohydro_1"/>
    <property type="match status" value="1"/>
</dbReference>
<dbReference type="GO" id="GO:0005737">
    <property type="term" value="C:cytoplasm"/>
    <property type="evidence" value="ECO:0007669"/>
    <property type="project" value="TreeGrafter"/>
</dbReference>
<dbReference type="Proteomes" id="UP001217500">
    <property type="component" value="Chromosome"/>
</dbReference>
<keyword evidence="4" id="KW-0479">Metal-binding</keyword>
<proteinExistence type="inferred from homology"/>
<dbReference type="PANTHER" id="PTHR43668">
    <property type="entry name" value="ALLANTOINASE"/>
    <property type="match status" value="1"/>
</dbReference>
<dbReference type="NCBIfam" id="TIGR00857">
    <property type="entry name" value="pyrC_multi"/>
    <property type="match status" value="1"/>
</dbReference>
<dbReference type="AlphaFoldDB" id="A0AAF0BGR4"/>
<dbReference type="NCBIfam" id="NF006559">
    <property type="entry name" value="PRK09060.1"/>
    <property type="match status" value="1"/>
</dbReference>
<evidence type="ECO:0000256" key="1">
    <source>
        <dbReference type="ARBA" id="ARBA00001947"/>
    </source>
</evidence>
<dbReference type="GO" id="GO:0046872">
    <property type="term" value="F:metal ion binding"/>
    <property type="evidence" value="ECO:0007669"/>
    <property type="project" value="UniProtKB-KW"/>
</dbReference>
<keyword evidence="5 7" id="KW-0378">Hydrolase</keyword>
<dbReference type="EC" id="3.5.2.3" evidence="7"/>
<keyword evidence="8" id="KW-1185">Reference proteome</keyword>
<gene>
    <name evidence="7" type="ORF">PH603_14705</name>
</gene>
<dbReference type="EMBL" id="CP116805">
    <property type="protein sequence ID" value="WCL53788.1"/>
    <property type="molecule type" value="Genomic_DNA"/>
</dbReference>
<dbReference type="GO" id="GO:0004038">
    <property type="term" value="F:allantoinase activity"/>
    <property type="evidence" value="ECO:0007669"/>
    <property type="project" value="TreeGrafter"/>
</dbReference>
<dbReference type="SUPFAM" id="SSF51556">
    <property type="entry name" value="Metallo-dependent hydrolases"/>
    <property type="match status" value="1"/>
</dbReference>
<feature type="domain" description="Amidohydrolase-related" evidence="6">
    <location>
        <begin position="54"/>
        <end position="421"/>
    </location>
</feature>
<comment type="similarity">
    <text evidence="3">Belongs to the metallo-dependent hydrolases superfamily. DHOase family. Class I DHOase subfamily.</text>
</comment>
<accession>A0AAF0BGR4</accession>
<dbReference type="PANTHER" id="PTHR43668:SF4">
    <property type="entry name" value="ALLANTOINASE"/>
    <property type="match status" value="1"/>
</dbReference>
<sequence length="446" mass="48196">MAETFDLVIKGATVANHAGVFEADVGVRGGKTVAIGSLDASTAGEVIDAKGLHLLPGVIDTQVHFREPGNTHKEDLESGSRAAVLGGVTAVFEMPNTSPLTTTFDAIADKVARGTDRMWCDFAFYMGATPDNAKDMAELETAPGCCGVKIFMGASTGNLLVPDDENIFEVLRHGRRRVAVHCEDEPRMNERQPIRETGGVHSHPVWRDEETALRATTRLIRLARKAGRRVHVLHVTTAEEMAFLAAHKDIASVETTPQHLTLSAPDCYDRLGTFAQMNPPIRDSRHLPGLWEAVANGVVDVIGSDHAPHTREEKAKPYPASPSGMPGVQTLLPVMLSHVAAGKLSLMRLVDLTSGAANRIFNLRDKGRLAVGYDADYTLVDLKGEWTIDDSWIASKCGWTPFNGYKATGKPLGTIVRGKRVMWEGSLANAAHGQPVRFQETIGAEG</sequence>
<comment type="function">
    <text evidence="2">Catalyzes the reversible cyclization of carbamoyl aspartate to dihydroorotate.</text>
</comment>
<evidence type="ECO:0000259" key="6">
    <source>
        <dbReference type="Pfam" id="PF01979"/>
    </source>
</evidence>
<dbReference type="InterPro" id="IPR011059">
    <property type="entry name" value="Metal-dep_hydrolase_composite"/>
</dbReference>
<name>A0AAF0BGR4_9PROT</name>
<dbReference type="InterPro" id="IPR032466">
    <property type="entry name" value="Metal_Hydrolase"/>
</dbReference>
<dbReference type="GO" id="GO:0006145">
    <property type="term" value="P:purine nucleobase catabolic process"/>
    <property type="evidence" value="ECO:0007669"/>
    <property type="project" value="TreeGrafter"/>
</dbReference>
<dbReference type="GO" id="GO:0004151">
    <property type="term" value="F:dihydroorotase activity"/>
    <property type="evidence" value="ECO:0007669"/>
    <property type="project" value="UniProtKB-EC"/>
</dbReference>
<evidence type="ECO:0000313" key="8">
    <source>
        <dbReference type="Proteomes" id="UP001217500"/>
    </source>
</evidence>
<dbReference type="InterPro" id="IPR050138">
    <property type="entry name" value="DHOase/Allantoinase_Hydrolase"/>
</dbReference>
<protein>
    <submittedName>
        <fullName evidence="7">Dihydroorotase</fullName>
        <ecNumber evidence="7">3.5.2.3</ecNumber>
    </submittedName>
</protein>
<dbReference type="Gene3D" id="2.30.40.10">
    <property type="entry name" value="Urease, subunit C, domain 1"/>
    <property type="match status" value="1"/>
</dbReference>
<reference evidence="7" key="1">
    <citation type="submission" date="2023-01" db="EMBL/GenBank/DDBJ databases">
        <title>The genome sequence of Kordiimonadaceae bacterium 6D33.</title>
        <authorList>
            <person name="Liu Y."/>
        </authorList>
    </citation>
    <scope>NUCLEOTIDE SEQUENCE</scope>
    <source>
        <strain evidence="7">6D33</strain>
    </source>
</reference>
<evidence type="ECO:0000256" key="5">
    <source>
        <dbReference type="ARBA" id="ARBA00022801"/>
    </source>
</evidence>
<dbReference type="KEGG" id="gso:PH603_14705"/>
<dbReference type="Gene3D" id="3.20.20.140">
    <property type="entry name" value="Metal-dependent hydrolases"/>
    <property type="match status" value="1"/>
</dbReference>
<evidence type="ECO:0000256" key="2">
    <source>
        <dbReference type="ARBA" id="ARBA00002368"/>
    </source>
</evidence>
<dbReference type="RefSeq" id="WP_289503389.1">
    <property type="nucleotide sequence ID" value="NZ_CP116805.1"/>
</dbReference>
<organism evidence="7 8">
    <name type="scientific">Gimibacter soli</name>
    <dbReference type="NCBI Taxonomy" id="3024400"/>
    <lineage>
        <taxon>Bacteria</taxon>
        <taxon>Pseudomonadati</taxon>
        <taxon>Pseudomonadota</taxon>
        <taxon>Alphaproteobacteria</taxon>
        <taxon>Kordiimonadales</taxon>
        <taxon>Temperatibacteraceae</taxon>
        <taxon>Gimibacter</taxon>
    </lineage>
</organism>